<keyword evidence="2" id="KW-1185">Reference proteome</keyword>
<evidence type="ECO:0000313" key="1">
    <source>
        <dbReference type="EMBL" id="UZH54867.1"/>
    </source>
</evidence>
<protein>
    <submittedName>
        <fullName evidence="1">RNA-directed DNA polymerase</fullName>
    </submittedName>
</protein>
<evidence type="ECO:0000313" key="2">
    <source>
        <dbReference type="Proteomes" id="UP001163981"/>
    </source>
</evidence>
<keyword evidence="1" id="KW-0695">RNA-directed DNA polymerase</keyword>
<gene>
    <name evidence="1" type="ORF">JRG66_12965</name>
</gene>
<proteinExistence type="predicted"/>
<keyword evidence="1" id="KW-0808">Transferase</keyword>
<keyword evidence="1" id="KW-0548">Nucleotidyltransferase</keyword>
<name>A0ABY6NPR2_9FLAO</name>
<accession>A0ABY6NPR2</accession>
<dbReference type="GO" id="GO:0003964">
    <property type="term" value="F:RNA-directed DNA polymerase activity"/>
    <property type="evidence" value="ECO:0007669"/>
    <property type="project" value="UniProtKB-KW"/>
</dbReference>
<dbReference type="EMBL" id="CP069620">
    <property type="protein sequence ID" value="UZH54867.1"/>
    <property type="molecule type" value="Genomic_DNA"/>
</dbReference>
<dbReference type="Proteomes" id="UP001163981">
    <property type="component" value="Chromosome"/>
</dbReference>
<sequence>MKLNKLLSYGYFPKELPPPFNSKDFGKKSSYLVKKWDKLLDEKKVKKPSESRNEAKRRFNKDYVQKYGSSKLIEYSIAKGIFSRRKLGVPNPKQFLDLSQSISDNWENIKPIFELSEYSESLPVEYKAKRTVRTKSKTWNNFKFKLIEESFDKKFQLKLDILNFYPSIYTHSIPWSVLGKEDAKKYFKIKNNRKHYFESILSSDPKAKLYKLSDQIDTLVRNCNERQSVGIPIGPDTSFILAELIACRIDSEIKKKLENIDHRASRYYDDYYFYFNNIGDAETSLKIIQKIIYDFQLETNENKVEINPLPFRNIDDWSNSISSFKFDEADKFELRNYFSLIYSQISKNKKNSSWIVSYSLLRFEYGNVKIKKKNWDIFLNFLLQTILVDPSSIDQIFKILLSYKIYIKGKAKEKINSVLEKVIKEHTLLNHSFEVAWSLWYYKTFKIKCDRDTLSIVLNSNDNISKLICLDLINSGLYKGRKPALTNLIKSINGNSLFDDQWLLAYESFRKNWLNFKSKNILRDNEFFKFLDYYNISFYDPDEQIKISFRILESRPRISDFDIDEEEDIFGWLIDEEESEDDSDQEGKTKY</sequence>
<dbReference type="CDD" id="cd01646">
    <property type="entry name" value="RT_Bac_retron_I"/>
    <property type="match status" value="1"/>
</dbReference>
<dbReference type="RefSeq" id="WP_265163205.1">
    <property type="nucleotide sequence ID" value="NZ_CP069620.1"/>
</dbReference>
<organism evidence="1 2">
    <name type="scientific">Salinimicrobium tongyeongense</name>
    <dbReference type="NCBI Taxonomy" id="2809707"/>
    <lineage>
        <taxon>Bacteria</taxon>
        <taxon>Pseudomonadati</taxon>
        <taxon>Bacteroidota</taxon>
        <taxon>Flavobacteriia</taxon>
        <taxon>Flavobacteriales</taxon>
        <taxon>Flavobacteriaceae</taxon>
        <taxon>Salinimicrobium</taxon>
    </lineage>
</organism>
<reference evidence="1" key="1">
    <citation type="submission" date="2021-02" db="EMBL/GenBank/DDBJ databases">
        <title>Salinimicrobium sp. nov. isolated from seawater in Tongyeong, Republic of Korea.</title>
        <authorList>
            <person name="Lee S.-J."/>
        </authorList>
    </citation>
    <scope>NUCLEOTIDE SEQUENCE</scope>
    <source>
        <strain evidence="1">HN-2-9-2</strain>
    </source>
</reference>